<sequence>MSQVEFYVLVEGNVVPVYMEREECVMDIYHGIKSFSVPLKNKLALLTVTQLTYFKLKEPVRNDAVESYVDESNLEPLDSYTRIEKLAEQFKVGFACVLVMLPPDETDMAIEQLQQNYSDLFSRLQITVAHRGRWSADDIRENGGVFVGDNQPTPREISDIETQLTRKRSYRENSSEHLRIALTYRDHFSSIFEPSLADSVAVQNDGEFVAFCNVLRCYHQDSERIAQNTSSSLKARSFMVYFIHPPFFSRRPLQDPLQYKEQLSWSFPMFIATRGMTEPWRKFTPDSDSDVISRTHFCPFVISDVMSQKHEQDRHRMLLEAIVAARTGSYLLKDRSQSRFFIVAVYLAASLCASRYIVTKADSGRQVHIARADFDLTDANAAVRFFGEMCNLSQLLGKLAGELDELKRESLLTIQQVASRMRSLNHRGRARRSTRPSLSSNSDRSELQEEDDLGIFNSDQLRSILDHNNYEVSYVAFGHPHIALVVRREDDSAVGYLKFVEDGAKELEILQYLRRIDAPTNHTIRPVRIWPIDGGMIIFMPVAGGPLSSLKDPDSYLWLVAQQLFEAVDFMHGHGVAHLDLKPQNIIIPPNYGRLTIIDFSLSVRVNSPCHTFRRYVGTKGYIAPEVGRGRYNPIRADLWSCGKVVEELCRRCILSPARERLLRISNRLLDAEPGNRPTMAQVLLCMSEPDNACEGHVSGSE</sequence>
<evidence type="ECO:0000256" key="9">
    <source>
        <dbReference type="SAM" id="MobiDB-lite"/>
    </source>
</evidence>
<evidence type="ECO:0000259" key="10">
    <source>
        <dbReference type="PROSITE" id="PS50011"/>
    </source>
</evidence>
<dbReference type="AlphaFoldDB" id="A0A401H6M6"/>
<evidence type="ECO:0000256" key="6">
    <source>
        <dbReference type="ARBA" id="ARBA00022840"/>
    </source>
</evidence>
<comment type="catalytic activity">
    <reaction evidence="8">
        <text>L-seryl-[protein] + ATP = O-phospho-L-seryl-[protein] + ADP + H(+)</text>
        <dbReference type="Rhea" id="RHEA:17989"/>
        <dbReference type="Rhea" id="RHEA-COMP:9863"/>
        <dbReference type="Rhea" id="RHEA-COMP:11604"/>
        <dbReference type="ChEBI" id="CHEBI:15378"/>
        <dbReference type="ChEBI" id="CHEBI:29999"/>
        <dbReference type="ChEBI" id="CHEBI:30616"/>
        <dbReference type="ChEBI" id="CHEBI:83421"/>
        <dbReference type="ChEBI" id="CHEBI:456216"/>
        <dbReference type="EC" id="2.7.11.1"/>
    </reaction>
</comment>
<keyword evidence="3" id="KW-0808">Transferase</keyword>
<evidence type="ECO:0000313" key="12">
    <source>
        <dbReference type="Proteomes" id="UP000287166"/>
    </source>
</evidence>
<keyword evidence="6" id="KW-0067">ATP-binding</keyword>
<dbReference type="EMBL" id="BFAD01000018">
    <property type="protein sequence ID" value="GBE90010.1"/>
    <property type="molecule type" value="Genomic_DNA"/>
</dbReference>
<dbReference type="Proteomes" id="UP000287166">
    <property type="component" value="Unassembled WGS sequence"/>
</dbReference>
<evidence type="ECO:0000256" key="4">
    <source>
        <dbReference type="ARBA" id="ARBA00022741"/>
    </source>
</evidence>
<organism evidence="11 12">
    <name type="scientific">Sparassis crispa</name>
    <dbReference type="NCBI Taxonomy" id="139825"/>
    <lineage>
        <taxon>Eukaryota</taxon>
        <taxon>Fungi</taxon>
        <taxon>Dikarya</taxon>
        <taxon>Basidiomycota</taxon>
        <taxon>Agaricomycotina</taxon>
        <taxon>Agaricomycetes</taxon>
        <taxon>Polyporales</taxon>
        <taxon>Sparassidaceae</taxon>
        <taxon>Sparassis</taxon>
    </lineage>
</organism>
<accession>A0A401H6M6</accession>
<comment type="caution">
    <text evidence="11">The sequence shown here is derived from an EMBL/GenBank/DDBJ whole genome shotgun (WGS) entry which is preliminary data.</text>
</comment>
<dbReference type="GO" id="GO:0007165">
    <property type="term" value="P:signal transduction"/>
    <property type="evidence" value="ECO:0007669"/>
    <property type="project" value="TreeGrafter"/>
</dbReference>
<dbReference type="PANTHER" id="PTHR43895">
    <property type="entry name" value="CALCIUM/CALMODULIN-DEPENDENT PROTEIN KINASE KINASE-RELATED"/>
    <property type="match status" value="1"/>
</dbReference>
<dbReference type="GO" id="GO:0005524">
    <property type="term" value="F:ATP binding"/>
    <property type="evidence" value="ECO:0007669"/>
    <property type="project" value="UniProtKB-KW"/>
</dbReference>
<reference evidence="11 12" key="1">
    <citation type="journal article" date="2018" name="Sci. Rep.">
        <title>Genome sequence of the cauliflower mushroom Sparassis crispa (Hanabiratake) and its association with beneficial usage.</title>
        <authorList>
            <person name="Kiyama R."/>
            <person name="Furutani Y."/>
            <person name="Kawaguchi K."/>
            <person name="Nakanishi T."/>
        </authorList>
    </citation>
    <scope>NUCLEOTIDE SEQUENCE [LARGE SCALE GENOMIC DNA]</scope>
</reference>
<dbReference type="PANTHER" id="PTHR43895:SF32">
    <property type="entry name" value="SERINE_THREONINE-PROTEIN KINASE CHK1"/>
    <property type="match status" value="1"/>
</dbReference>
<keyword evidence="2" id="KW-0723">Serine/threonine-protein kinase</keyword>
<dbReference type="InterPro" id="IPR011009">
    <property type="entry name" value="Kinase-like_dom_sf"/>
</dbReference>
<dbReference type="PROSITE" id="PS00108">
    <property type="entry name" value="PROTEIN_KINASE_ST"/>
    <property type="match status" value="1"/>
</dbReference>
<keyword evidence="4" id="KW-0547">Nucleotide-binding</keyword>
<dbReference type="STRING" id="139825.A0A401H6M6"/>
<dbReference type="Gene3D" id="1.10.510.10">
    <property type="entry name" value="Transferase(Phosphotransferase) domain 1"/>
    <property type="match status" value="1"/>
</dbReference>
<dbReference type="GO" id="GO:0004674">
    <property type="term" value="F:protein serine/threonine kinase activity"/>
    <property type="evidence" value="ECO:0007669"/>
    <property type="project" value="UniProtKB-KW"/>
</dbReference>
<dbReference type="Pfam" id="PF00069">
    <property type="entry name" value="Pkinase"/>
    <property type="match status" value="1"/>
</dbReference>
<evidence type="ECO:0000256" key="3">
    <source>
        <dbReference type="ARBA" id="ARBA00022679"/>
    </source>
</evidence>
<evidence type="ECO:0000256" key="7">
    <source>
        <dbReference type="ARBA" id="ARBA00047899"/>
    </source>
</evidence>
<dbReference type="InterPro" id="IPR008271">
    <property type="entry name" value="Ser/Thr_kinase_AS"/>
</dbReference>
<gene>
    <name evidence="11" type="ORF">SCP_1800320</name>
</gene>
<comment type="catalytic activity">
    <reaction evidence="7">
        <text>L-threonyl-[protein] + ATP = O-phospho-L-threonyl-[protein] + ADP + H(+)</text>
        <dbReference type="Rhea" id="RHEA:46608"/>
        <dbReference type="Rhea" id="RHEA-COMP:11060"/>
        <dbReference type="Rhea" id="RHEA-COMP:11605"/>
        <dbReference type="ChEBI" id="CHEBI:15378"/>
        <dbReference type="ChEBI" id="CHEBI:30013"/>
        <dbReference type="ChEBI" id="CHEBI:30616"/>
        <dbReference type="ChEBI" id="CHEBI:61977"/>
        <dbReference type="ChEBI" id="CHEBI:456216"/>
        <dbReference type="EC" id="2.7.11.1"/>
    </reaction>
</comment>
<dbReference type="InParanoid" id="A0A401H6M6"/>
<evidence type="ECO:0000256" key="2">
    <source>
        <dbReference type="ARBA" id="ARBA00022527"/>
    </source>
</evidence>
<feature type="compositionally biased region" description="Basic residues" evidence="9">
    <location>
        <begin position="423"/>
        <end position="434"/>
    </location>
</feature>
<dbReference type="PROSITE" id="PS50011">
    <property type="entry name" value="PROTEIN_KINASE_DOM"/>
    <property type="match status" value="1"/>
</dbReference>
<protein>
    <recommendedName>
        <fullName evidence="1">non-specific serine/threonine protein kinase</fullName>
        <ecNumber evidence="1">2.7.11.1</ecNumber>
    </recommendedName>
</protein>
<dbReference type="InterPro" id="IPR000719">
    <property type="entry name" value="Prot_kinase_dom"/>
</dbReference>
<feature type="domain" description="Protein kinase" evidence="10">
    <location>
        <begin position="389"/>
        <end position="702"/>
    </location>
</feature>
<proteinExistence type="predicted"/>
<dbReference type="SMART" id="SM00220">
    <property type="entry name" value="S_TKc"/>
    <property type="match status" value="1"/>
</dbReference>
<dbReference type="OrthoDB" id="2691931at2759"/>
<evidence type="ECO:0000256" key="8">
    <source>
        <dbReference type="ARBA" id="ARBA00048679"/>
    </source>
</evidence>
<name>A0A401H6M6_9APHY</name>
<feature type="region of interest" description="Disordered" evidence="9">
    <location>
        <begin position="423"/>
        <end position="446"/>
    </location>
</feature>
<dbReference type="EC" id="2.7.11.1" evidence="1"/>
<keyword evidence="5" id="KW-0418">Kinase</keyword>
<dbReference type="RefSeq" id="XP_027620923.1">
    <property type="nucleotide sequence ID" value="XM_027765122.1"/>
</dbReference>
<evidence type="ECO:0000313" key="11">
    <source>
        <dbReference type="EMBL" id="GBE90010.1"/>
    </source>
</evidence>
<evidence type="ECO:0000256" key="1">
    <source>
        <dbReference type="ARBA" id="ARBA00012513"/>
    </source>
</evidence>
<dbReference type="GeneID" id="38786927"/>
<keyword evidence="12" id="KW-1185">Reference proteome</keyword>
<evidence type="ECO:0000256" key="5">
    <source>
        <dbReference type="ARBA" id="ARBA00022777"/>
    </source>
</evidence>
<dbReference type="SUPFAM" id="SSF56112">
    <property type="entry name" value="Protein kinase-like (PK-like)"/>
    <property type="match status" value="1"/>
</dbReference>